<dbReference type="GO" id="GO:0016887">
    <property type="term" value="F:ATP hydrolysis activity"/>
    <property type="evidence" value="ECO:0007669"/>
    <property type="project" value="InterPro"/>
</dbReference>
<organism evidence="2 3">
    <name type="scientific">Ralstonia solanacearum</name>
    <name type="common">Pseudomonas solanacearum</name>
    <dbReference type="NCBI Taxonomy" id="305"/>
    <lineage>
        <taxon>Bacteria</taxon>
        <taxon>Pseudomonadati</taxon>
        <taxon>Pseudomonadota</taxon>
        <taxon>Betaproteobacteria</taxon>
        <taxon>Burkholderiales</taxon>
        <taxon>Burkholderiaceae</taxon>
        <taxon>Ralstonia</taxon>
        <taxon>Ralstonia solanacearum species complex</taxon>
    </lineage>
</organism>
<dbReference type="AlphaFoldDB" id="A0AAW5ZR51"/>
<evidence type="ECO:0000259" key="1">
    <source>
        <dbReference type="SMART" id="SM00382"/>
    </source>
</evidence>
<protein>
    <submittedName>
        <fullName evidence="2">MoxR family ATPase</fullName>
    </submittedName>
</protein>
<sequence length="290" mass="33078">MNPTQTPARPARFEGSDQYVATDDLKLAVNAAMTLQRPLLIKGEPGTGKTMLAEEVAAALGMPLLQWHVKSTTKAQQGLYEYDAVSRLRDSQLGDGRVHDIGNYIVKGVLWQAFEAGQQTVLLIDEIDKADIEFPNDLLRELDRMEFYVYETRETIRARHRPLVIITSNNEKELPDAFLRRCFFHYIRFPDAETMQRIVDVHYPGIKPALVKAALDAFYEMRNLPGLKKKPSTSELIDWLKLLLAEDIPPETLRSQDKNAAIPPLHGALLKNEQDVHLFERLVFMNRANR</sequence>
<gene>
    <name evidence="2" type="ORF">LBW59_14460</name>
</gene>
<accession>A0AAW5ZR51</accession>
<dbReference type="PANTHER" id="PTHR42759:SF1">
    <property type="entry name" value="MAGNESIUM-CHELATASE SUBUNIT CHLD"/>
    <property type="match status" value="1"/>
</dbReference>
<dbReference type="Pfam" id="PF07728">
    <property type="entry name" value="AAA_5"/>
    <property type="match status" value="1"/>
</dbReference>
<dbReference type="CDD" id="cd00009">
    <property type="entry name" value="AAA"/>
    <property type="match status" value="1"/>
</dbReference>
<dbReference type="SUPFAM" id="SSF52540">
    <property type="entry name" value="P-loop containing nucleoside triphosphate hydrolases"/>
    <property type="match status" value="1"/>
</dbReference>
<dbReference type="InterPro" id="IPR027417">
    <property type="entry name" value="P-loop_NTPase"/>
</dbReference>
<dbReference type="Proteomes" id="UP001144050">
    <property type="component" value="Unassembled WGS sequence"/>
</dbReference>
<evidence type="ECO:0000313" key="2">
    <source>
        <dbReference type="EMBL" id="MDB0571967.1"/>
    </source>
</evidence>
<feature type="domain" description="AAA+ ATPase" evidence="1">
    <location>
        <begin position="35"/>
        <end position="193"/>
    </location>
</feature>
<dbReference type="Gene3D" id="3.40.50.300">
    <property type="entry name" value="P-loop containing nucleotide triphosphate hydrolases"/>
    <property type="match status" value="1"/>
</dbReference>
<name>A0AAW5ZR51_RALSL</name>
<dbReference type="InterPro" id="IPR050764">
    <property type="entry name" value="CbbQ/NirQ/NorQ/GpvN"/>
</dbReference>
<dbReference type="PANTHER" id="PTHR42759">
    <property type="entry name" value="MOXR FAMILY PROTEIN"/>
    <property type="match status" value="1"/>
</dbReference>
<dbReference type="SMART" id="SM00382">
    <property type="entry name" value="AAA"/>
    <property type="match status" value="1"/>
</dbReference>
<proteinExistence type="predicted"/>
<reference evidence="2" key="1">
    <citation type="submission" date="2021-09" db="EMBL/GenBank/DDBJ databases">
        <title>Genomic analysis of Ralstonia spp.</title>
        <authorList>
            <person name="Aburjaile F."/>
            <person name="Ariute J.C."/>
            <person name="Pais A.K.L."/>
            <person name="Albuquerque G.M.R."/>
            <person name="Silva A.M.F."/>
            <person name="Brenig B."/>
            <person name="Azevedo V."/>
            <person name="Matiuzzi M."/>
            <person name="Ramos R."/>
            <person name="Goes-Neto A."/>
            <person name="Soares S."/>
            <person name="Iseppon A.M.B."/>
            <person name="Souza E."/>
            <person name="Gama M."/>
        </authorList>
    </citation>
    <scope>NUCLEOTIDE SEQUENCE</scope>
    <source>
        <strain evidence="2">CCRMRs91</strain>
    </source>
</reference>
<dbReference type="EMBL" id="JAIVFG010000023">
    <property type="protein sequence ID" value="MDB0571967.1"/>
    <property type="molecule type" value="Genomic_DNA"/>
</dbReference>
<dbReference type="RefSeq" id="WP_013206545.1">
    <property type="nucleotide sequence ID" value="NZ_CDLW01000001.1"/>
</dbReference>
<dbReference type="GO" id="GO:0005524">
    <property type="term" value="F:ATP binding"/>
    <property type="evidence" value="ECO:0007669"/>
    <property type="project" value="InterPro"/>
</dbReference>
<dbReference type="InterPro" id="IPR011704">
    <property type="entry name" value="ATPase_dyneun-rel_AAA"/>
</dbReference>
<evidence type="ECO:0000313" key="3">
    <source>
        <dbReference type="Proteomes" id="UP001144050"/>
    </source>
</evidence>
<dbReference type="InterPro" id="IPR003593">
    <property type="entry name" value="AAA+_ATPase"/>
</dbReference>
<comment type="caution">
    <text evidence="2">The sequence shown here is derived from an EMBL/GenBank/DDBJ whole genome shotgun (WGS) entry which is preliminary data.</text>
</comment>